<feature type="compositionally biased region" description="Low complexity" evidence="6">
    <location>
        <begin position="1"/>
        <end position="11"/>
    </location>
</feature>
<keyword evidence="3" id="KW-0238">DNA-binding</keyword>
<dbReference type="Pfam" id="PF04082">
    <property type="entry name" value="Fungal_trans"/>
    <property type="match status" value="1"/>
</dbReference>
<dbReference type="AlphaFoldDB" id="A0A8E5HSY4"/>
<reference evidence="8" key="1">
    <citation type="submission" date="2020-03" db="EMBL/GenBank/DDBJ databases">
        <title>A mixture of massive structural variations and highly conserved coding sequences in Ustilaginoidea virens genome.</title>
        <authorList>
            <person name="Zhang K."/>
            <person name="Zhao Z."/>
            <person name="Zhang Z."/>
            <person name="Li Y."/>
            <person name="Hsiang T."/>
            <person name="Sun W."/>
        </authorList>
    </citation>
    <scope>NUCLEOTIDE SEQUENCE</scope>
    <source>
        <strain evidence="8">UV-8b</strain>
    </source>
</reference>
<dbReference type="PANTHER" id="PTHR47171">
    <property type="entry name" value="FARA-RELATED"/>
    <property type="match status" value="1"/>
</dbReference>
<keyword evidence="5" id="KW-0539">Nucleus</keyword>
<dbReference type="PANTHER" id="PTHR47171:SF6">
    <property type="entry name" value="SPECIFIC TRANSCRIPTION FACTOR, PUTATIVE (AFU_ORTHOLOGUE AFUA_2G06130)-RELATED"/>
    <property type="match status" value="1"/>
</dbReference>
<accession>A0A8E5HSY4</accession>
<evidence type="ECO:0000256" key="6">
    <source>
        <dbReference type="SAM" id="MobiDB-lite"/>
    </source>
</evidence>
<feature type="domain" description="Xylanolytic transcriptional activator regulatory" evidence="7">
    <location>
        <begin position="375"/>
        <end position="444"/>
    </location>
</feature>
<keyword evidence="2" id="KW-0805">Transcription regulation</keyword>
<dbReference type="EMBL" id="CP072756">
    <property type="protein sequence ID" value="QUC20966.1"/>
    <property type="molecule type" value="Genomic_DNA"/>
</dbReference>
<evidence type="ECO:0000256" key="2">
    <source>
        <dbReference type="ARBA" id="ARBA00023015"/>
    </source>
</evidence>
<keyword evidence="4" id="KW-0804">Transcription</keyword>
<dbReference type="SMART" id="SM00906">
    <property type="entry name" value="Fungal_trans"/>
    <property type="match status" value="1"/>
</dbReference>
<evidence type="ECO:0000256" key="5">
    <source>
        <dbReference type="ARBA" id="ARBA00023242"/>
    </source>
</evidence>
<dbReference type="GO" id="GO:0006351">
    <property type="term" value="P:DNA-templated transcription"/>
    <property type="evidence" value="ECO:0007669"/>
    <property type="project" value="InterPro"/>
</dbReference>
<organism evidence="8 9">
    <name type="scientific">Ustilaginoidea virens</name>
    <name type="common">Rice false smut fungus</name>
    <name type="synonym">Villosiclava virens</name>
    <dbReference type="NCBI Taxonomy" id="1159556"/>
    <lineage>
        <taxon>Eukaryota</taxon>
        <taxon>Fungi</taxon>
        <taxon>Dikarya</taxon>
        <taxon>Ascomycota</taxon>
        <taxon>Pezizomycotina</taxon>
        <taxon>Sordariomycetes</taxon>
        <taxon>Hypocreomycetidae</taxon>
        <taxon>Hypocreales</taxon>
        <taxon>Clavicipitaceae</taxon>
        <taxon>Ustilaginoidea</taxon>
    </lineage>
</organism>
<dbReference type="OrthoDB" id="10031947at2759"/>
<evidence type="ECO:0000256" key="4">
    <source>
        <dbReference type="ARBA" id="ARBA00023163"/>
    </source>
</evidence>
<evidence type="ECO:0000259" key="7">
    <source>
        <dbReference type="SMART" id="SM00906"/>
    </source>
</evidence>
<dbReference type="GO" id="GO:0008270">
    <property type="term" value="F:zinc ion binding"/>
    <property type="evidence" value="ECO:0007669"/>
    <property type="project" value="InterPro"/>
</dbReference>
<dbReference type="GeneID" id="66065985"/>
<evidence type="ECO:0000313" key="9">
    <source>
        <dbReference type="Proteomes" id="UP000027002"/>
    </source>
</evidence>
<dbReference type="RefSeq" id="XP_042998639.1">
    <property type="nucleotide sequence ID" value="XM_043142705.1"/>
</dbReference>
<dbReference type="InterPro" id="IPR007219">
    <property type="entry name" value="XnlR_reg_dom"/>
</dbReference>
<evidence type="ECO:0000313" key="8">
    <source>
        <dbReference type="EMBL" id="QUC20966.1"/>
    </source>
</evidence>
<evidence type="ECO:0000256" key="1">
    <source>
        <dbReference type="ARBA" id="ARBA00022833"/>
    </source>
</evidence>
<protein>
    <recommendedName>
        <fullName evidence="7">Xylanolytic transcriptional activator regulatory domain-containing protein</fullName>
    </recommendedName>
</protein>
<dbReference type="Proteomes" id="UP000027002">
    <property type="component" value="Chromosome 4"/>
</dbReference>
<sequence length="733" mass="80137">MSAAPSASSAPAPAPAQTPAPIPTPTSTPTSAPAPVPVPPARKVKFVASDPSRGGLPVKRRQVQQACAACRRKKRRCLHAEDAQEESASDDPRGHDSSPCQMSPSALPSVATPRMRSTSVMHENGAVHPTQTSEHSPCCDHDHQHQRQRQHREHHQHQPQHQHQHPLTCSSSSRPANLKQQSSRFVGDLNPEGMFLEATASASARVSSQKGDVGIWLSSGAFGASGHSSQFITSCPPPIMDRFLLPFVREHCLSCLPPSQDLTQLRNAYRRKVHPIFPVLSLPDLDNNLDQPGSVVLAQLVCLAAAADPELTRHFRLQNRGPGLLSPLDFSQSLSSAVRAILETSLITDRVLHIQALIMLSLYTQPTCAEEADLPAQLGGRAIHHIQTLGLHLLRYDAPNCHDLENLFCCVWALDRINAAEYGRPCLIHERDIGADLEACIRKRPPCFRLFLSVVQWLDQVIELYRPGPSAEVSGLEKIAYIDLPVLEAMIVDADALKVPSSLIATIETFYHGVIILSCRLPRPGTVPAASTLPPPSANARRSLAAERIACAVPRDDLSPMPFIPYSVSLALSVEYRKMRHSRLPMFRARAMSSFKRNCEMLRKYGRHFWSANVVASLGERVLKEVERAATTLTTREQSPHAPDGRSRSTSAGFQPANVRRGEMQTDNPAATTSAYGFDNAVDFSLIDAISGQDVFGHIDPSFNLDAVDDALEANLDIGLPLNWGDWGQFAAN</sequence>
<name>A0A8E5HSY4_USTVR</name>
<feature type="compositionally biased region" description="Basic residues" evidence="6">
    <location>
        <begin position="146"/>
        <end position="164"/>
    </location>
</feature>
<dbReference type="GO" id="GO:0003677">
    <property type="term" value="F:DNA binding"/>
    <property type="evidence" value="ECO:0007669"/>
    <property type="project" value="UniProtKB-KW"/>
</dbReference>
<dbReference type="KEGG" id="uvi:66065985"/>
<feature type="region of interest" description="Disordered" evidence="6">
    <location>
        <begin position="1"/>
        <end position="180"/>
    </location>
</feature>
<proteinExistence type="predicted"/>
<feature type="region of interest" description="Disordered" evidence="6">
    <location>
        <begin position="632"/>
        <end position="672"/>
    </location>
</feature>
<gene>
    <name evidence="8" type="ORF">UV8b_05207</name>
</gene>
<keyword evidence="9" id="KW-1185">Reference proteome</keyword>
<feature type="compositionally biased region" description="Pro residues" evidence="6">
    <location>
        <begin position="12"/>
        <end position="40"/>
    </location>
</feature>
<dbReference type="CDD" id="cd12148">
    <property type="entry name" value="fungal_TF_MHR"/>
    <property type="match status" value="1"/>
</dbReference>
<feature type="compositionally biased region" description="Polar residues" evidence="6">
    <location>
        <begin position="167"/>
        <end position="180"/>
    </location>
</feature>
<evidence type="ECO:0000256" key="3">
    <source>
        <dbReference type="ARBA" id="ARBA00023125"/>
    </source>
</evidence>
<keyword evidence="1" id="KW-0862">Zinc</keyword>
<dbReference type="InterPro" id="IPR052073">
    <property type="entry name" value="Amide_Lactam_Regulators"/>
</dbReference>